<evidence type="ECO:0000313" key="1">
    <source>
        <dbReference type="EMBL" id="OOL64786.1"/>
    </source>
</evidence>
<sequence>MANNRRLEETFNDGWLKILTQTTKRNELGKK</sequence>
<accession>A0A1S8JBQ7</accession>
<reference evidence="1 2" key="1">
    <citation type="submission" date="2017-02" db="EMBL/GenBank/DDBJ databases">
        <title>Clonality and virulence of isolates of VRE in Hematopoietic Stem Cell Transplanted (HSCT) patients.</title>
        <authorList>
            <person name="Marchi A.P."/>
            <person name="Martins R.C."/>
            <person name="Marie S.K."/>
            <person name="Levin A.S."/>
            <person name="Costa S.F."/>
        </authorList>
    </citation>
    <scope>NUCLEOTIDE SEQUENCE [LARGE SCALE GENOMIC DNA]</scope>
    <source>
        <strain evidence="1 2">LIM1759</strain>
    </source>
</reference>
<name>A0A1S8JBQ7_ENTFC</name>
<evidence type="ECO:0000313" key="2">
    <source>
        <dbReference type="Proteomes" id="UP000191171"/>
    </source>
</evidence>
<gene>
    <name evidence="1" type="ORF">B1P95_20225</name>
</gene>
<dbReference type="Proteomes" id="UP000191171">
    <property type="component" value="Unassembled WGS sequence"/>
</dbReference>
<comment type="caution">
    <text evidence="1">The sequence shown here is derived from an EMBL/GenBank/DDBJ whole genome shotgun (WGS) entry which is preliminary data.</text>
</comment>
<protein>
    <submittedName>
        <fullName evidence="1">Head-tail adaptor protein</fullName>
    </submittedName>
</protein>
<feature type="non-terminal residue" evidence="1">
    <location>
        <position position="31"/>
    </location>
</feature>
<organism evidence="1 2">
    <name type="scientific">Enterococcus faecium</name>
    <name type="common">Streptococcus faecium</name>
    <dbReference type="NCBI Taxonomy" id="1352"/>
    <lineage>
        <taxon>Bacteria</taxon>
        <taxon>Bacillati</taxon>
        <taxon>Bacillota</taxon>
        <taxon>Bacilli</taxon>
        <taxon>Lactobacillales</taxon>
        <taxon>Enterococcaceae</taxon>
        <taxon>Enterococcus</taxon>
    </lineage>
</organism>
<dbReference type="AlphaFoldDB" id="A0A1S8JBQ7"/>
<proteinExistence type="predicted"/>
<dbReference type="EMBL" id="MVGJ01000910">
    <property type="protein sequence ID" value="OOL64786.1"/>
    <property type="molecule type" value="Genomic_DNA"/>
</dbReference>